<sequence>MATKQKTNRKATSEKKSPQWEKLVKLIEKKVSK</sequence>
<protein>
    <submittedName>
        <fullName evidence="1">Uncharacterized protein</fullName>
    </submittedName>
</protein>
<gene>
    <name evidence="1" type="ORF">J2S02_003124</name>
</gene>
<comment type="caution">
    <text evidence="1">The sequence shown here is derived from an EMBL/GenBank/DDBJ whole genome shotgun (WGS) entry which is preliminary data.</text>
</comment>
<evidence type="ECO:0000313" key="1">
    <source>
        <dbReference type="EMBL" id="MDQ0226779.1"/>
    </source>
</evidence>
<keyword evidence="2" id="KW-1185">Reference proteome</keyword>
<accession>A0ABT9Z3D9</accession>
<name>A0ABT9Z3D9_9BACI</name>
<organism evidence="1 2">
    <name type="scientific">Metabacillus niabensis</name>
    <dbReference type="NCBI Taxonomy" id="324854"/>
    <lineage>
        <taxon>Bacteria</taxon>
        <taxon>Bacillati</taxon>
        <taxon>Bacillota</taxon>
        <taxon>Bacilli</taxon>
        <taxon>Bacillales</taxon>
        <taxon>Bacillaceae</taxon>
        <taxon>Metabacillus</taxon>
    </lineage>
</organism>
<dbReference type="Proteomes" id="UP001232245">
    <property type="component" value="Unassembled WGS sequence"/>
</dbReference>
<dbReference type="EMBL" id="JAUSTZ010000006">
    <property type="protein sequence ID" value="MDQ0226779.1"/>
    <property type="molecule type" value="Genomic_DNA"/>
</dbReference>
<reference evidence="1 2" key="1">
    <citation type="submission" date="2023-07" db="EMBL/GenBank/DDBJ databases">
        <title>Genomic Encyclopedia of Type Strains, Phase IV (KMG-IV): sequencing the most valuable type-strain genomes for metagenomic binning, comparative biology and taxonomic classification.</title>
        <authorList>
            <person name="Goeker M."/>
        </authorList>
    </citation>
    <scope>NUCLEOTIDE SEQUENCE [LARGE SCALE GENOMIC DNA]</scope>
    <source>
        <strain evidence="1 2">DSM 17723</strain>
    </source>
</reference>
<evidence type="ECO:0000313" key="2">
    <source>
        <dbReference type="Proteomes" id="UP001232245"/>
    </source>
</evidence>
<proteinExistence type="predicted"/>